<gene>
    <name evidence="4" type="ORF">R0135_10230</name>
</gene>
<evidence type="ECO:0000313" key="4">
    <source>
        <dbReference type="EMBL" id="WOJ92165.1"/>
    </source>
</evidence>
<evidence type="ECO:0000256" key="1">
    <source>
        <dbReference type="ARBA" id="ARBA00022679"/>
    </source>
</evidence>
<sequence length="307" mass="35078">MKTLDFVIIGAQKCATTTLFELLRQHPGISMPIEKEVPFFTNEDCGPQAWDSFADRYYSSADNKLWGKASPQYMADEDIPKRIAALMPSTKLIAVLRDPIDRSRSHFRMALRRNTETRSFDEAMNDRLSAEALHSARKSVAPTHSNGYESESDFYLVWSEYGRILERYRQHFADKQLLVLYTNELEDDPRGVLERVLAFLDLPGEFQPRGLGEVMHAGGGGARVPHGLRVWLRERSIISGLWGLVPPQQQGRIRFLYERWNSHKRKDPLPLSAATEQALRRHFAEDAQRIEALGISAPPWSAHYQAV</sequence>
<dbReference type="EMBL" id="CP136864">
    <property type="protein sequence ID" value="WOJ92165.1"/>
    <property type="molecule type" value="Genomic_DNA"/>
</dbReference>
<dbReference type="PANTHER" id="PTHR10605:SF56">
    <property type="entry name" value="BIFUNCTIONAL HEPARAN SULFATE N-DEACETYLASE_N-SULFOTRANSFERASE"/>
    <property type="match status" value="1"/>
</dbReference>
<dbReference type="InterPro" id="IPR037359">
    <property type="entry name" value="NST/OST"/>
</dbReference>
<name>A0ABZ0HZ84_9GAMM</name>
<keyword evidence="1 4" id="KW-0808">Transferase</keyword>
<accession>A0ABZ0HZ84</accession>
<evidence type="ECO:0000313" key="5">
    <source>
        <dbReference type="Proteomes" id="UP001626537"/>
    </source>
</evidence>
<dbReference type="GO" id="GO:0016740">
    <property type="term" value="F:transferase activity"/>
    <property type="evidence" value="ECO:0007669"/>
    <property type="project" value="UniProtKB-KW"/>
</dbReference>
<evidence type="ECO:0000259" key="3">
    <source>
        <dbReference type="Pfam" id="PF00685"/>
    </source>
</evidence>
<dbReference type="Gene3D" id="3.40.50.300">
    <property type="entry name" value="P-loop containing nucleotide triphosphate hydrolases"/>
    <property type="match status" value="1"/>
</dbReference>
<dbReference type="Proteomes" id="UP001626537">
    <property type="component" value="Chromosome"/>
</dbReference>
<dbReference type="PANTHER" id="PTHR10605">
    <property type="entry name" value="HEPARAN SULFATE SULFOTRANSFERASE"/>
    <property type="match status" value="1"/>
</dbReference>
<feature type="domain" description="Sulfotransferase" evidence="3">
    <location>
        <begin position="5"/>
        <end position="203"/>
    </location>
</feature>
<evidence type="ECO:0000256" key="2">
    <source>
        <dbReference type="ARBA" id="ARBA00023180"/>
    </source>
</evidence>
<keyword evidence="5" id="KW-1185">Reference proteome</keyword>
<reference evidence="4 5" key="1">
    <citation type="submission" date="2023-10" db="EMBL/GenBank/DDBJ databases">
        <title>Two novel species belonging to the OM43/NOR5 clade.</title>
        <authorList>
            <person name="Park M."/>
        </authorList>
    </citation>
    <scope>NUCLEOTIDE SEQUENCE [LARGE SCALE GENOMIC DNA]</scope>
    <source>
        <strain evidence="4 5">IMCC43200</strain>
    </source>
</reference>
<proteinExistence type="predicted"/>
<protein>
    <submittedName>
        <fullName evidence="4">Sulfotransferase</fullName>
        <ecNumber evidence="4">2.8.2.-</ecNumber>
    </submittedName>
</protein>
<keyword evidence="2" id="KW-0325">Glycoprotein</keyword>
<dbReference type="EC" id="2.8.2.-" evidence="4"/>
<dbReference type="RefSeq" id="WP_407346747.1">
    <property type="nucleotide sequence ID" value="NZ_CP136864.1"/>
</dbReference>
<dbReference type="SUPFAM" id="SSF52540">
    <property type="entry name" value="P-loop containing nucleoside triphosphate hydrolases"/>
    <property type="match status" value="1"/>
</dbReference>
<dbReference type="InterPro" id="IPR000863">
    <property type="entry name" value="Sulfotransferase_dom"/>
</dbReference>
<dbReference type="InterPro" id="IPR027417">
    <property type="entry name" value="P-loop_NTPase"/>
</dbReference>
<dbReference type="Pfam" id="PF00685">
    <property type="entry name" value="Sulfotransfer_1"/>
    <property type="match status" value="1"/>
</dbReference>
<organism evidence="4 5">
    <name type="scientific">Congregibacter variabilis</name>
    <dbReference type="NCBI Taxonomy" id="3081200"/>
    <lineage>
        <taxon>Bacteria</taxon>
        <taxon>Pseudomonadati</taxon>
        <taxon>Pseudomonadota</taxon>
        <taxon>Gammaproteobacteria</taxon>
        <taxon>Cellvibrionales</taxon>
        <taxon>Halieaceae</taxon>
        <taxon>Congregibacter</taxon>
    </lineage>
</organism>